<evidence type="ECO:0000313" key="6">
    <source>
        <dbReference type="Proteomes" id="UP000037146"/>
    </source>
</evidence>
<dbReference type="AlphaFoldDB" id="A0A0K9GNU3"/>
<dbReference type="RefSeq" id="WP_049679576.1">
    <property type="nucleotide sequence ID" value="NZ_LFZW01000001.1"/>
</dbReference>
<gene>
    <name evidence="5" type="ORF">AC625_00845</name>
</gene>
<protein>
    <recommendedName>
        <fullName evidence="2">Anti-sigma-W factor RsiW</fullName>
    </recommendedName>
</protein>
<accession>A0A0K9GNU3</accession>
<evidence type="ECO:0000259" key="4">
    <source>
        <dbReference type="Pfam" id="PF13490"/>
    </source>
</evidence>
<feature type="transmembrane region" description="Helical" evidence="3">
    <location>
        <begin position="89"/>
        <end position="108"/>
    </location>
</feature>
<evidence type="ECO:0000256" key="2">
    <source>
        <dbReference type="ARBA" id="ARBA00024438"/>
    </source>
</evidence>
<organism evidence="5 6">
    <name type="scientific">Peribacillus loiseleuriae</name>
    <dbReference type="NCBI Taxonomy" id="1679170"/>
    <lineage>
        <taxon>Bacteria</taxon>
        <taxon>Bacillati</taxon>
        <taxon>Bacillota</taxon>
        <taxon>Bacilli</taxon>
        <taxon>Bacillales</taxon>
        <taxon>Bacillaceae</taxon>
        <taxon>Peribacillus</taxon>
    </lineage>
</organism>
<sequence length="204" mass="23205">MKCPDKVYEYMHNYLDEEISAEDEGLLRKHLQGCEECRTYFHEMKKAVALVQSTSHIKAPDNFTERVKASLPKEKKKISAQRWMRNHPLLIAASLFIILMAGSLFSTWNQDATFSVSKQNNLVVDNETVIIPAGEIVKGDVVVRNGDIRIEGEVQGNVTVINGEQYMASAGNVTGQIYVIDQMFEWLWFSIKDTGKDLFQLDED</sequence>
<dbReference type="Pfam" id="PF13490">
    <property type="entry name" value="zf-HC2"/>
    <property type="match status" value="1"/>
</dbReference>
<keyword evidence="3" id="KW-0812">Transmembrane</keyword>
<dbReference type="STRING" id="1679170.AC625_00845"/>
<name>A0A0K9GNU3_9BACI</name>
<dbReference type="OrthoDB" id="9782842at2"/>
<keyword evidence="6" id="KW-1185">Reference proteome</keyword>
<evidence type="ECO:0000256" key="3">
    <source>
        <dbReference type="SAM" id="Phobius"/>
    </source>
</evidence>
<dbReference type="PATRIC" id="fig|1679170.3.peg.148"/>
<dbReference type="InterPro" id="IPR027383">
    <property type="entry name" value="Znf_put"/>
</dbReference>
<keyword evidence="3" id="KW-1133">Transmembrane helix</keyword>
<comment type="caution">
    <text evidence="5">The sequence shown here is derived from an EMBL/GenBank/DDBJ whole genome shotgun (WGS) entry which is preliminary data.</text>
</comment>
<dbReference type="Proteomes" id="UP000037146">
    <property type="component" value="Unassembled WGS sequence"/>
</dbReference>
<evidence type="ECO:0000313" key="5">
    <source>
        <dbReference type="EMBL" id="KMY48256.1"/>
    </source>
</evidence>
<reference evidence="6" key="1">
    <citation type="submission" date="2015-07" db="EMBL/GenBank/DDBJ databases">
        <title>Genome sequencing project for genomic taxonomy and phylogenomics of Bacillus-like bacteria.</title>
        <authorList>
            <person name="Liu B."/>
            <person name="Wang J."/>
            <person name="Zhu Y."/>
            <person name="Liu G."/>
            <person name="Chen Q."/>
            <person name="Chen Z."/>
            <person name="Lan J."/>
            <person name="Che J."/>
            <person name="Ge C."/>
            <person name="Shi H."/>
            <person name="Pan Z."/>
            <person name="Liu X."/>
        </authorList>
    </citation>
    <scope>NUCLEOTIDE SEQUENCE [LARGE SCALE GENOMIC DNA]</scope>
    <source>
        <strain evidence="6">FJAT-27997</strain>
    </source>
</reference>
<feature type="domain" description="Putative zinc-finger" evidence="4">
    <location>
        <begin position="6"/>
        <end position="38"/>
    </location>
</feature>
<dbReference type="EMBL" id="LFZW01000001">
    <property type="protein sequence ID" value="KMY48256.1"/>
    <property type="molecule type" value="Genomic_DNA"/>
</dbReference>
<dbReference type="Gene3D" id="1.10.10.1320">
    <property type="entry name" value="Anti-sigma factor, zinc-finger domain"/>
    <property type="match status" value="1"/>
</dbReference>
<comment type="similarity">
    <text evidence="1">Belongs to the zinc-associated anti-sigma factor (ZAS) superfamily. Anti-sigma-W factor family.</text>
</comment>
<keyword evidence="3" id="KW-0472">Membrane</keyword>
<dbReference type="InterPro" id="IPR041916">
    <property type="entry name" value="Anti_sigma_zinc_sf"/>
</dbReference>
<proteinExistence type="inferred from homology"/>
<evidence type="ECO:0000256" key="1">
    <source>
        <dbReference type="ARBA" id="ARBA00024353"/>
    </source>
</evidence>